<evidence type="ECO:0000313" key="3">
    <source>
        <dbReference type="Proteomes" id="UP001500979"/>
    </source>
</evidence>
<gene>
    <name evidence="2" type="ORF">GCM10010470_00500</name>
</gene>
<dbReference type="Proteomes" id="UP001500979">
    <property type="component" value="Unassembled WGS sequence"/>
</dbReference>
<accession>A0ABN3UZH9</accession>
<name>A0ABN3UZH9_9PSEU</name>
<dbReference type="EMBL" id="BAAAUX010000001">
    <property type="protein sequence ID" value="GAA2772876.1"/>
    <property type="molecule type" value="Genomic_DNA"/>
</dbReference>
<comment type="caution">
    <text evidence="2">The sequence shown here is derived from an EMBL/GenBank/DDBJ whole genome shotgun (WGS) entry which is preliminary data.</text>
</comment>
<evidence type="ECO:0000256" key="1">
    <source>
        <dbReference type="SAM" id="MobiDB-lite"/>
    </source>
</evidence>
<reference evidence="2 3" key="1">
    <citation type="journal article" date="2019" name="Int. J. Syst. Evol. Microbiol.">
        <title>The Global Catalogue of Microorganisms (GCM) 10K type strain sequencing project: providing services to taxonomists for standard genome sequencing and annotation.</title>
        <authorList>
            <consortium name="The Broad Institute Genomics Platform"/>
            <consortium name="The Broad Institute Genome Sequencing Center for Infectious Disease"/>
            <person name="Wu L."/>
            <person name="Ma J."/>
        </authorList>
    </citation>
    <scope>NUCLEOTIDE SEQUENCE [LARGE SCALE GENOMIC DNA]</scope>
    <source>
        <strain evidence="2 3">JCM 9383</strain>
    </source>
</reference>
<protein>
    <submittedName>
        <fullName evidence="2">Uncharacterized protein</fullName>
    </submittedName>
</protein>
<organism evidence="2 3">
    <name type="scientific">Saccharopolyspora taberi</name>
    <dbReference type="NCBI Taxonomy" id="60895"/>
    <lineage>
        <taxon>Bacteria</taxon>
        <taxon>Bacillati</taxon>
        <taxon>Actinomycetota</taxon>
        <taxon>Actinomycetes</taxon>
        <taxon>Pseudonocardiales</taxon>
        <taxon>Pseudonocardiaceae</taxon>
        <taxon>Saccharopolyspora</taxon>
    </lineage>
</organism>
<feature type="region of interest" description="Disordered" evidence="1">
    <location>
        <begin position="1"/>
        <end position="59"/>
    </location>
</feature>
<proteinExistence type="predicted"/>
<keyword evidence="3" id="KW-1185">Reference proteome</keyword>
<feature type="compositionally biased region" description="Polar residues" evidence="1">
    <location>
        <begin position="23"/>
        <end position="33"/>
    </location>
</feature>
<sequence>MTVRGKSWASSDPVRSGGRCTPDTDTADGSNAGHTAPDGAPFRSVPVSAGRGERVGRPPLVRYTGTGALVDRATLARLTGRSFNTIRAMCPVAKREGIRPLYDAQVCAAILADKATRNRQLVPTGTD</sequence>
<evidence type="ECO:0000313" key="2">
    <source>
        <dbReference type="EMBL" id="GAA2772876.1"/>
    </source>
</evidence>